<dbReference type="Gene3D" id="3.40.50.620">
    <property type="entry name" value="HUPs"/>
    <property type="match status" value="1"/>
</dbReference>
<comment type="caution">
    <text evidence="1">The sequence shown here is derived from an EMBL/GenBank/DDBJ whole genome shotgun (WGS) entry which is preliminary data.</text>
</comment>
<gene>
    <name evidence="1" type="ORF">KIH74_27700</name>
</gene>
<evidence type="ECO:0000313" key="1">
    <source>
        <dbReference type="EMBL" id="MBT0772761.1"/>
    </source>
</evidence>
<dbReference type="RefSeq" id="WP_214159295.1">
    <property type="nucleotide sequence ID" value="NZ_JAHBAY010000013.1"/>
</dbReference>
<sequence length="131" mass="13775">MTSAPFDPMESLAADVVVVGVSDSVCGRGAIVFAADEAYRRGAQLRLVHACAPAEQVSVQADLDRLATMIRAEYPWLPVVTSAPAGRTEQILLDESARASLMVLDPEASRAVAGAAACPVVRVRQVQTPCP</sequence>
<evidence type="ECO:0008006" key="3">
    <source>
        <dbReference type="Google" id="ProtNLM"/>
    </source>
</evidence>
<dbReference type="SUPFAM" id="SSF52402">
    <property type="entry name" value="Adenine nucleotide alpha hydrolases-like"/>
    <property type="match status" value="1"/>
</dbReference>
<name>A0ABS5TNT8_9ACTN</name>
<protein>
    <recommendedName>
        <fullName evidence="3">Universal stress protein family protein</fullName>
    </recommendedName>
</protein>
<dbReference type="Proteomes" id="UP001197247">
    <property type="component" value="Unassembled WGS sequence"/>
</dbReference>
<reference evidence="1 2" key="1">
    <citation type="submission" date="2021-05" db="EMBL/GenBank/DDBJ databases">
        <title>Kineosporia and Streptomyces sp. nov. two new marine actinobacteria isolated from Coral.</title>
        <authorList>
            <person name="Buangrab K."/>
            <person name="Sutthacheep M."/>
            <person name="Yeemin T."/>
            <person name="Harunari E."/>
            <person name="Igarashi Y."/>
            <person name="Kanchanasin P."/>
            <person name="Tanasupawat S."/>
            <person name="Phongsopitanun W."/>
        </authorList>
    </citation>
    <scope>NUCLEOTIDE SEQUENCE [LARGE SCALE GENOMIC DNA]</scope>
    <source>
        <strain evidence="1 2">J2-2</strain>
    </source>
</reference>
<dbReference type="EMBL" id="JAHBAY010000013">
    <property type="protein sequence ID" value="MBT0772761.1"/>
    <property type="molecule type" value="Genomic_DNA"/>
</dbReference>
<proteinExistence type="predicted"/>
<evidence type="ECO:0000313" key="2">
    <source>
        <dbReference type="Proteomes" id="UP001197247"/>
    </source>
</evidence>
<organism evidence="1 2">
    <name type="scientific">Kineosporia corallincola</name>
    <dbReference type="NCBI Taxonomy" id="2835133"/>
    <lineage>
        <taxon>Bacteria</taxon>
        <taxon>Bacillati</taxon>
        <taxon>Actinomycetota</taxon>
        <taxon>Actinomycetes</taxon>
        <taxon>Kineosporiales</taxon>
        <taxon>Kineosporiaceae</taxon>
        <taxon>Kineosporia</taxon>
    </lineage>
</organism>
<accession>A0ABS5TNT8</accession>
<keyword evidence="2" id="KW-1185">Reference proteome</keyword>
<dbReference type="InterPro" id="IPR014729">
    <property type="entry name" value="Rossmann-like_a/b/a_fold"/>
</dbReference>